<proteinExistence type="predicted"/>
<dbReference type="AlphaFoldDB" id="A0A2G4RFN5"/>
<keyword evidence="1" id="KW-0472">Membrane</keyword>
<dbReference type="Proteomes" id="UP000228751">
    <property type="component" value="Unassembled WGS sequence"/>
</dbReference>
<reference evidence="2 3" key="1">
    <citation type="submission" date="2017-10" db="EMBL/GenBank/DDBJ databases">
        <title>Genomic analysis of the genus Acetobacter.</title>
        <authorList>
            <person name="Kim K.H."/>
            <person name="Chun B.H."/>
            <person name="Son A.R."/>
            <person name="Jeon C.O."/>
        </authorList>
    </citation>
    <scope>NUCLEOTIDE SEQUENCE [LARGE SCALE GENOMIC DNA]</scope>
    <source>
        <strain evidence="2 3">LHT 2458</strain>
    </source>
</reference>
<evidence type="ECO:0000256" key="1">
    <source>
        <dbReference type="SAM" id="Phobius"/>
    </source>
</evidence>
<evidence type="ECO:0000313" key="3">
    <source>
        <dbReference type="Proteomes" id="UP000228751"/>
    </source>
</evidence>
<feature type="transmembrane region" description="Helical" evidence="1">
    <location>
        <begin position="21"/>
        <end position="42"/>
    </location>
</feature>
<keyword evidence="1" id="KW-1133">Transmembrane helix</keyword>
<comment type="caution">
    <text evidence="2">The sequence shown here is derived from an EMBL/GenBank/DDBJ whole genome shotgun (WGS) entry which is preliminary data.</text>
</comment>
<evidence type="ECO:0000313" key="2">
    <source>
        <dbReference type="EMBL" id="PHY95374.1"/>
    </source>
</evidence>
<gene>
    <name evidence="2" type="ORF">CSR02_01170</name>
</gene>
<keyword evidence="1" id="KW-0812">Transmembrane</keyword>
<organism evidence="2 3">
    <name type="scientific">Acetobacter pomorum</name>
    <dbReference type="NCBI Taxonomy" id="65959"/>
    <lineage>
        <taxon>Bacteria</taxon>
        <taxon>Pseudomonadati</taxon>
        <taxon>Pseudomonadota</taxon>
        <taxon>Alphaproteobacteria</taxon>
        <taxon>Acetobacterales</taxon>
        <taxon>Acetobacteraceae</taxon>
        <taxon>Acetobacter</taxon>
    </lineage>
</organism>
<protein>
    <submittedName>
        <fullName evidence="2">Uncharacterized protein</fullName>
    </submittedName>
</protein>
<keyword evidence="3" id="KW-1185">Reference proteome</keyword>
<sequence>MSRNIRRSDPYLSDRNQTRQAARGFGAPTFLILCGVICFAGYKIADKFAAPDSPIRIILTNHIDDMMDGAKDWLRERTGMGKEDRLEKQNADLSRMVPEKPSYVLRPPDAIDFNDG</sequence>
<accession>A0A2G4RFN5</accession>
<dbReference type="EMBL" id="PEBQ01000010">
    <property type="protein sequence ID" value="PHY95374.1"/>
    <property type="molecule type" value="Genomic_DNA"/>
</dbReference>
<dbReference type="RefSeq" id="WP_099540244.1">
    <property type="nucleotide sequence ID" value="NZ_PEBQ01000010.1"/>
</dbReference>
<name>A0A2G4RFN5_9PROT</name>